<feature type="transmembrane region" description="Helical" evidence="5">
    <location>
        <begin position="36"/>
        <end position="56"/>
    </location>
</feature>
<dbReference type="Gene3D" id="1.20.1250.20">
    <property type="entry name" value="MFS general substrate transporter like domains"/>
    <property type="match status" value="1"/>
</dbReference>
<reference evidence="8" key="1">
    <citation type="journal article" date="2020" name="Int. J. Syst. Evol. Microbiol.">
        <title>Alteromonas alba sp. nov., a marine bacterium isolated from the seawater of the West Pacific Ocean.</title>
        <authorList>
            <person name="Sun C."/>
            <person name="Wu Y.-H."/>
            <person name="Xamxidin M."/>
            <person name="Cheng H."/>
            <person name="Xu X.-W."/>
        </authorList>
    </citation>
    <scope>NUCLEOTIDE SEQUENCE [LARGE SCALE GENOMIC DNA]</scope>
    <source>
        <strain evidence="8">190</strain>
    </source>
</reference>
<evidence type="ECO:0000259" key="6">
    <source>
        <dbReference type="PROSITE" id="PS50850"/>
    </source>
</evidence>
<feature type="transmembrane region" description="Helical" evidence="5">
    <location>
        <begin position="213"/>
        <end position="231"/>
    </location>
</feature>
<keyword evidence="4 5" id="KW-0472">Membrane</keyword>
<gene>
    <name evidence="7" type="ORF">C6Y40_08690</name>
</gene>
<proteinExistence type="predicted"/>
<feature type="transmembrane region" description="Helical" evidence="5">
    <location>
        <begin position="251"/>
        <end position="271"/>
    </location>
</feature>
<dbReference type="InterPro" id="IPR011701">
    <property type="entry name" value="MFS"/>
</dbReference>
<feature type="transmembrane region" description="Helical" evidence="5">
    <location>
        <begin position="94"/>
        <end position="117"/>
    </location>
</feature>
<evidence type="ECO:0000313" key="8">
    <source>
        <dbReference type="Proteomes" id="UP000238949"/>
    </source>
</evidence>
<comment type="caution">
    <text evidence="7">The sequence shown here is derived from an EMBL/GenBank/DDBJ whole genome shotgun (WGS) entry which is preliminary data.</text>
</comment>
<dbReference type="InterPro" id="IPR036259">
    <property type="entry name" value="MFS_trans_sf"/>
</dbReference>
<evidence type="ECO:0000313" key="7">
    <source>
        <dbReference type="EMBL" id="PRO74004.1"/>
    </source>
</evidence>
<protein>
    <submittedName>
        <fullName evidence="7">MFS transporter</fullName>
    </submittedName>
</protein>
<dbReference type="PRINTS" id="PR01035">
    <property type="entry name" value="TCRTETA"/>
</dbReference>
<feature type="domain" description="Major facilitator superfamily (MFS) profile" evidence="6">
    <location>
        <begin position="2"/>
        <end position="394"/>
    </location>
</feature>
<evidence type="ECO:0000256" key="4">
    <source>
        <dbReference type="ARBA" id="ARBA00023136"/>
    </source>
</evidence>
<dbReference type="Pfam" id="PF07690">
    <property type="entry name" value="MFS_1"/>
    <property type="match status" value="1"/>
</dbReference>
<dbReference type="GO" id="GO:0022857">
    <property type="term" value="F:transmembrane transporter activity"/>
    <property type="evidence" value="ECO:0007669"/>
    <property type="project" value="InterPro"/>
</dbReference>
<keyword evidence="3 5" id="KW-1133">Transmembrane helix</keyword>
<dbReference type="AlphaFoldDB" id="A0A2S9VC42"/>
<feature type="transmembrane region" description="Helical" evidence="5">
    <location>
        <begin position="341"/>
        <end position="366"/>
    </location>
</feature>
<dbReference type="InterPro" id="IPR001958">
    <property type="entry name" value="Tet-R_TetA/multi-R_MdtG-like"/>
</dbReference>
<accession>A0A2S9VC42</accession>
<comment type="subcellular location">
    <subcellularLocation>
        <location evidence="1">Membrane</location>
        <topology evidence="1">Multi-pass membrane protein</topology>
    </subcellularLocation>
</comment>
<dbReference type="Proteomes" id="UP000238949">
    <property type="component" value="Unassembled WGS sequence"/>
</dbReference>
<name>A0A2S9VC42_9ALTE</name>
<dbReference type="GO" id="GO:0016020">
    <property type="term" value="C:membrane"/>
    <property type="evidence" value="ECO:0007669"/>
    <property type="project" value="UniProtKB-SubCell"/>
</dbReference>
<evidence type="ECO:0000256" key="3">
    <source>
        <dbReference type="ARBA" id="ARBA00022989"/>
    </source>
</evidence>
<dbReference type="OrthoDB" id="65739at2"/>
<dbReference type="PANTHER" id="PTHR23546:SF1">
    <property type="entry name" value="MEMBRANE PROTEIN"/>
    <property type="match status" value="1"/>
</dbReference>
<feature type="transmembrane region" description="Helical" evidence="5">
    <location>
        <begin position="167"/>
        <end position="187"/>
    </location>
</feature>
<feature type="transmembrane region" description="Helical" evidence="5">
    <location>
        <begin position="372"/>
        <end position="390"/>
    </location>
</feature>
<sequence length="402" mass="42844">MTFRLLFFSLLATAMGQSVVMTTLPPLGREVGLSEFNVAFLMSSSAMMYAVGNAFWSRIGKRRGYRRLLITGLTGYTIGTLIFASVWLTGFQGWLVGSALFIALLFSRTAQATIMSATPPSVVGMAIAISSEKERVKAISKVSSAHSLGQILGPTFAGLMVSFHLLAPLYGITLMTLIAVVLVWRFLPVEHGQPASVAPSKAIQPGSRSIQPYVPLLIGMNASVFLAIAMMQQSLAFFLIDHHKLTTTEAAQAVGLAMMLSAICALTVQITLVQRTSMHPGNLVKIAFPLLSIGYLIIYLHQQTPHLYMAMLFLGSGLGISYPAIAALASSSCKPENQATVTGFITASPAMGYIIGPPVAATLYGIGHRMPFIAASVLLAIVTVIAITHLRARPTPPSTSVD</sequence>
<evidence type="ECO:0000256" key="1">
    <source>
        <dbReference type="ARBA" id="ARBA00004141"/>
    </source>
</evidence>
<keyword evidence="2 5" id="KW-0812">Transmembrane</keyword>
<organism evidence="7 8">
    <name type="scientific">Alteromonas alba</name>
    <dbReference type="NCBI Taxonomy" id="2079529"/>
    <lineage>
        <taxon>Bacteria</taxon>
        <taxon>Pseudomonadati</taxon>
        <taxon>Pseudomonadota</taxon>
        <taxon>Gammaproteobacteria</taxon>
        <taxon>Alteromonadales</taxon>
        <taxon>Alteromonadaceae</taxon>
        <taxon>Alteromonas/Salinimonas group</taxon>
        <taxon>Alteromonas</taxon>
    </lineage>
</organism>
<dbReference type="SUPFAM" id="SSF103473">
    <property type="entry name" value="MFS general substrate transporter"/>
    <property type="match status" value="1"/>
</dbReference>
<feature type="transmembrane region" description="Helical" evidence="5">
    <location>
        <begin position="283"/>
        <end position="301"/>
    </location>
</feature>
<evidence type="ECO:0000256" key="5">
    <source>
        <dbReference type="SAM" id="Phobius"/>
    </source>
</evidence>
<dbReference type="PROSITE" id="PS50850">
    <property type="entry name" value="MFS"/>
    <property type="match status" value="1"/>
</dbReference>
<feature type="transmembrane region" description="Helical" evidence="5">
    <location>
        <begin position="68"/>
        <end position="88"/>
    </location>
</feature>
<feature type="transmembrane region" description="Helical" evidence="5">
    <location>
        <begin position="307"/>
        <end position="329"/>
    </location>
</feature>
<keyword evidence="8" id="KW-1185">Reference proteome</keyword>
<evidence type="ECO:0000256" key="2">
    <source>
        <dbReference type="ARBA" id="ARBA00022692"/>
    </source>
</evidence>
<dbReference type="InterPro" id="IPR020846">
    <property type="entry name" value="MFS_dom"/>
</dbReference>
<dbReference type="RefSeq" id="WP_105934252.1">
    <property type="nucleotide sequence ID" value="NZ_PVNP01000076.1"/>
</dbReference>
<dbReference type="PANTHER" id="PTHR23546">
    <property type="entry name" value="TRANSPORT PROTEIN"/>
    <property type="match status" value="1"/>
</dbReference>
<dbReference type="EMBL" id="PVNP01000076">
    <property type="protein sequence ID" value="PRO74004.1"/>
    <property type="molecule type" value="Genomic_DNA"/>
</dbReference>